<protein>
    <submittedName>
        <fullName evidence="2">Rhodanese-like domain-containing protein</fullName>
    </submittedName>
</protein>
<evidence type="ECO:0000313" key="3">
    <source>
        <dbReference type="Proteomes" id="UP001501020"/>
    </source>
</evidence>
<reference evidence="2 3" key="1">
    <citation type="journal article" date="2019" name="Int. J. Syst. Evol. Microbiol.">
        <title>The Global Catalogue of Microorganisms (GCM) 10K type strain sequencing project: providing services to taxonomists for standard genome sequencing and annotation.</title>
        <authorList>
            <consortium name="The Broad Institute Genomics Platform"/>
            <consortium name="The Broad Institute Genome Sequencing Center for Infectious Disease"/>
            <person name="Wu L."/>
            <person name="Ma J."/>
        </authorList>
    </citation>
    <scope>NUCLEOTIDE SEQUENCE [LARGE SCALE GENOMIC DNA]</scope>
    <source>
        <strain evidence="2 3">JCM 13850</strain>
    </source>
</reference>
<dbReference type="Proteomes" id="UP001501020">
    <property type="component" value="Unassembled WGS sequence"/>
</dbReference>
<dbReference type="SUPFAM" id="SSF52821">
    <property type="entry name" value="Rhodanese/Cell cycle control phosphatase"/>
    <property type="match status" value="1"/>
</dbReference>
<dbReference type="InterPro" id="IPR001763">
    <property type="entry name" value="Rhodanese-like_dom"/>
</dbReference>
<evidence type="ECO:0000259" key="1">
    <source>
        <dbReference type="PROSITE" id="PS50206"/>
    </source>
</evidence>
<accession>A0ABN2Y0X1</accession>
<dbReference type="SMART" id="SM00450">
    <property type="entry name" value="RHOD"/>
    <property type="match status" value="1"/>
</dbReference>
<dbReference type="CDD" id="cd00158">
    <property type="entry name" value="RHOD"/>
    <property type="match status" value="1"/>
</dbReference>
<gene>
    <name evidence="2" type="ORF">GCM10009727_04510</name>
</gene>
<sequence>MRDSTQGGFARFHGGVMIFGDEVPAVVAADVPQDCYLLDVREQDEWEAGHAPGAVHIPMGRLGDRAGEVPRDREIFVICRSGARSAQVTVALNQAGWLAKNVDGGMKAWAEAGRPMESGRDGDPYVA</sequence>
<feature type="domain" description="Rhodanese" evidence="1">
    <location>
        <begin position="31"/>
        <end position="118"/>
    </location>
</feature>
<proteinExistence type="predicted"/>
<dbReference type="PANTHER" id="PTHR43031:SF1">
    <property type="entry name" value="PYRIDINE NUCLEOTIDE-DISULPHIDE OXIDOREDUCTASE"/>
    <property type="match status" value="1"/>
</dbReference>
<name>A0ABN2Y0X1_9ACTN</name>
<dbReference type="PANTHER" id="PTHR43031">
    <property type="entry name" value="FAD-DEPENDENT OXIDOREDUCTASE"/>
    <property type="match status" value="1"/>
</dbReference>
<dbReference type="Gene3D" id="3.40.250.10">
    <property type="entry name" value="Rhodanese-like domain"/>
    <property type="match status" value="1"/>
</dbReference>
<evidence type="ECO:0000313" key="2">
    <source>
        <dbReference type="EMBL" id="GAA2120110.1"/>
    </source>
</evidence>
<dbReference type="Pfam" id="PF00581">
    <property type="entry name" value="Rhodanese"/>
    <property type="match status" value="1"/>
</dbReference>
<dbReference type="PROSITE" id="PS50206">
    <property type="entry name" value="RHODANESE_3"/>
    <property type="match status" value="1"/>
</dbReference>
<dbReference type="InterPro" id="IPR050229">
    <property type="entry name" value="GlpE_sulfurtransferase"/>
</dbReference>
<dbReference type="InterPro" id="IPR036873">
    <property type="entry name" value="Rhodanese-like_dom_sf"/>
</dbReference>
<organism evidence="2 3">
    <name type="scientific">Actinomadura napierensis</name>
    <dbReference type="NCBI Taxonomy" id="267854"/>
    <lineage>
        <taxon>Bacteria</taxon>
        <taxon>Bacillati</taxon>
        <taxon>Actinomycetota</taxon>
        <taxon>Actinomycetes</taxon>
        <taxon>Streptosporangiales</taxon>
        <taxon>Thermomonosporaceae</taxon>
        <taxon>Actinomadura</taxon>
    </lineage>
</organism>
<keyword evidence="3" id="KW-1185">Reference proteome</keyword>
<dbReference type="EMBL" id="BAAAMR010000002">
    <property type="protein sequence ID" value="GAA2120110.1"/>
    <property type="molecule type" value="Genomic_DNA"/>
</dbReference>
<comment type="caution">
    <text evidence="2">The sequence shown here is derived from an EMBL/GenBank/DDBJ whole genome shotgun (WGS) entry which is preliminary data.</text>
</comment>